<feature type="binding site" evidence="12">
    <location>
        <begin position="7"/>
        <end position="10"/>
    </location>
    <ligand>
        <name>ATP</name>
        <dbReference type="ChEBI" id="CHEBI:30616"/>
    </ligand>
</feature>
<evidence type="ECO:0000256" key="14">
    <source>
        <dbReference type="RuleBase" id="RU004249"/>
    </source>
</evidence>
<evidence type="ECO:0000256" key="13">
    <source>
        <dbReference type="RuleBase" id="RU003448"/>
    </source>
</evidence>
<comment type="pathway">
    <text evidence="1 14">Amino-acid biosynthesis; L-lysine biosynthesis via DAP pathway; (S)-tetrahydrodipicolinate from L-aspartate: step 1/4.</text>
</comment>
<evidence type="ECO:0000313" key="17">
    <source>
        <dbReference type="Proteomes" id="UP000777784"/>
    </source>
</evidence>
<evidence type="ECO:0000256" key="11">
    <source>
        <dbReference type="ARBA" id="ARBA00047872"/>
    </source>
</evidence>
<dbReference type="InterPro" id="IPR018042">
    <property type="entry name" value="Aspartate_kinase_CS"/>
</dbReference>
<name>A0A948RW77_UNCEI</name>
<evidence type="ECO:0000256" key="1">
    <source>
        <dbReference type="ARBA" id="ARBA00004766"/>
    </source>
</evidence>
<evidence type="ECO:0000259" key="15">
    <source>
        <dbReference type="Pfam" id="PF00696"/>
    </source>
</evidence>
<dbReference type="InterPro" id="IPR041740">
    <property type="entry name" value="AKii-LysC-BS"/>
</dbReference>
<dbReference type="PROSITE" id="PS00324">
    <property type="entry name" value="ASPARTOKINASE"/>
    <property type="match status" value="1"/>
</dbReference>
<dbReference type="EMBL" id="JAHJDP010000032">
    <property type="protein sequence ID" value="MBU2690647.1"/>
    <property type="molecule type" value="Genomic_DNA"/>
</dbReference>
<evidence type="ECO:0000256" key="10">
    <source>
        <dbReference type="ARBA" id="ARBA00023154"/>
    </source>
</evidence>
<dbReference type="InterPro" id="IPR001341">
    <property type="entry name" value="Asp_kinase"/>
</dbReference>
<dbReference type="GO" id="GO:0009090">
    <property type="term" value="P:homoserine biosynthetic process"/>
    <property type="evidence" value="ECO:0007669"/>
    <property type="project" value="TreeGrafter"/>
</dbReference>
<dbReference type="GO" id="GO:0004072">
    <property type="term" value="F:aspartate kinase activity"/>
    <property type="evidence" value="ECO:0007669"/>
    <property type="project" value="UniProtKB-EC"/>
</dbReference>
<keyword evidence="7 12" id="KW-0547">Nucleotide-binding</keyword>
<dbReference type="GO" id="GO:0005829">
    <property type="term" value="C:cytosol"/>
    <property type="evidence" value="ECO:0007669"/>
    <property type="project" value="TreeGrafter"/>
</dbReference>
<evidence type="ECO:0000256" key="4">
    <source>
        <dbReference type="ARBA" id="ARBA00010122"/>
    </source>
</evidence>
<dbReference type="InterPro" id="IPR001048">
    <property type="entry name" value="Asp/Glu/Uridylate_kinase"/>
</dbReference>
<comment type="similarity">
    <text evidence="4 13">Belongs to the aspartokinase family.</text>
</comment>
<dbReference type="GO" id="GO:0009089">
    <property type="term" value="P:lysine biosynthetic process via diaminopimelate"/>
    <property type="evidence" value="ECO:0007669"/>
    <property type="project" value="InterPro"/>
</dbReference>
<organism evidence="16 17">
    <name type="scientific">Eiseniibacteriota bacterium</name>
    <dbReference type="NCBI Taxonomy" id="2212470"/>
    <lineage>
        <taxon>Bacteria</taxon>
        <taxon>Candidatus Eiseniibacteriota</taxon>
    </lineage>
</organism>
<comment type="pathway">
    <text evidence="3 14">Amino-acid biosynthesis; L-threonine biosynthesis; L-threonine from L-aspartate: step 1/5.</text>
</comment>
<evidence type="ECO:0000313" key="16">
    <source>
        <dbReference type="EMBL" id="MBU2690647.1"/>
    </source>
</evidence>
<protein>
    <recommendedName>
        <fullName evidence="13">Aspartokinase</fullName>
        <ecNumber evidence="13">2.7.2.4</ecNumber>
    </recommendedName>
</protein>
<evidence type="ECO:0000256" key="9">
    <source>
        <dbReference type="ARBA" id="ARBA00022840"/>
    </source>
</evidence>
<evidence type="ECO:0000256" key="2">
    <source>
        <dbReference type="ARBA" id="ARBA00004986"/>
    </source>
</evidence>
<feature type="binding site" evidence="12">
    <location>
        <position position="47"/>
    </location>
    <ligand>
        <name>substrate</name>
    </ligand>
</feature>
<feature type="binding site" evidence="12">
    <location>
        <begin position="173"/>
        <end position="174"/>
    </location>
    <ligand>
        <name>ATP</name>
        <dbReference type="ChEBI" id="CHEBI:30616"/>
    </ligand>
</feature>
<proteinExistence type="inferred from homology"/>
<dbReference type="SUPFAM" id="SSF53633">
    <property type="entry name" value="Carbamate kinase-like"/>
    <property type="match status" value="1"/>
</dbReference>
<keyword evidence="8 13" id="KW-0418">Kinase</keyword>
<keyword evidence="5 14" id="KW-0028">Amino-acid biosynthesis</keyword>
<feature type="domain" description="Aspartate/glutamate/uridylate kinase" evidence="15">
    <location>
        <begin position="4"/>
        <end position="229"/>
    </location>
</feature>
<keyword evidence="6 13" id="KW-0808">Transferase</keyword>
<dbReference type="PANTHER" id="PTHR21499">
    <property type="entry name" value="ASPARTATE KINASE"/>
    <property type="match status" value="1"/>
</dbReference>
<dbReference type="PIRSF" id="PIRSF000726">
    <property type="entry name" value="Asp_kin"/>
    <property type="match status" value="1"/>
</dbReference>
<evidence type="ECO:0000256" key="5">
    <source>
        <dbReference type="ARBA" id="ARBA00022605"/>
    </source>
</evidence>
<evidence type="ECO:0000256" key="3">
    <source>
        <dbReference type="ARBA" id="ARBA00005139"/>
    </source>
</evidence>
<sequence length="405" mass="43378">MALRIHKYGGTSVDGPDRLRSVARRLSADVGAGHRVLVVVSAAGHTTDQLVTMAREFCSKPPRRELDMLVTAGERITMALLAMALHELGIPAISFTGSQSGIITDTLHQDARIRTIRPFRILHELNRGRVVIVAGFQGVSEAKEITTLGRGGSDTTAVALAIIFGAPWCGIYTDVPGILTADPRFLPHGRPLKRISHDAAAVLSHLGAGVLSHRAAALARKFGIPLKVARSDAEDEGTWVLPNHMKEPPQGTESVELTMREVDPMESAKILSIALARPVWKLTIEQTIDAILSPAVPLEDLGRPLILHEEGTATGHSRHLIFEGDPPAGLPEGMAARGALALLSLVGEGTMVDPAVVDKARDALAHHQCRILGVYAQGLALSFLINKDESDAAIKVMHKTFIESV</sequence>
<dbReference type="Gene3D" id="3.40.1160.10">
    <property type="entry name" value="Acetylglutamate kinase-like"/>
    <property type="match status" value="1"/>
</dbReference>
<dbReference type="GO" id="GO:0005524">
    <property type="term" value="F:ATP binding"/>
    <property type="evidence" value="ECO:0007669"/>
    <property type="project" value="UniProtKB-KW"/>
</dbReference>
<accession>A0A948RW77</accession>
<dbReference type="EC" id="2.7.2.4" evidence="13"/>
<comment type="pathway">
    <text evidence="2 14">Amino-acid biosynthesis; L-methionine biosynthesis via de novo pathway; L-homoserine from L-aspartate: step 1/3.</text>
</comment>
<keyword evidence="9 12" id="KW-0067">ATP-binding</keyword>
<evidence type="ECO:0000256" key="6">
    <source>
        <dbReference type="ARBA" id="ARBA00022679"/>
    </source>
</evidence>
<dbReference type="AlphaFoldDB" id="A0A948RW77"/>
<dbReference type="CDD" id="cd04892">
    <property type="entry name" value="ACT_AK-like_2"/>
    <property type="match status" value="1"/>
</dbReference>
<dbReference type="NCBIfam" id="TIGR00657">
    <property type="entry name" value="asp_kinases"/>
    <property type="match status" value="1"/>
</dbReference>
<dbReference type="InterPro" id="IPR045865">
    <property type="entry name" value="ACT-like_dom_sf"/>
</dbReference>
<reference evidence="16" key="1">
    <citation type="submission" date="2021-05" db="EMBL/GenBank/DDBJ databases">
        <title>Energy efficiency and biological interactions define the core microbiome of deep oligotrophic groundwater.</title>
        <authorList>
            <person name="Mehrshad M."/>
            <person name="Lopez-Fernandez M."/>
            <person name="Bell E."/>
            <person name="Bernier-Latmani R."/>
            <person name="Bertilsson S."/>
            <person name="Dopson M."/>
        </authorList>
    </citation>
    <scope>NUCLEOTIDE SEQUENCE</scope>
    <source>
        <strain evidence="16">Modern_marine.mb.64</strain>
    </source>
</reference>
<feature type="binding site" evidence="12">
    <location>
        <position position="74"/>
    </location>
    <ligand>
        <name>substrate</name>
    </ligand>
</feature>
<dbReference type="Gene3D" id="3.30.2130.10">
    <property type="entry name" value="VC0802-like"/>
    <property type="match status" value="1"/>
</dbReference>
<feature type="binding site" evidence="12">
    <location>
        <position position="184"/>
    </location>
    <ligand>
        <name>ATP</name>
        <dbReference type="ChEBI" id="CHEBI:30616"/>
    </ligand>
</feature>
<dbReference type="CDD" id="cd04261">
    <property type="entry name" value="AAK_AKii-LysC-BS"/>
    <property type="match status" value="1"/>
</dbReference>
<comment type="catalytic activity">
    <reaction evidence="11 13">
        <text>L-aspartate + ATP = 4-phospho-L-aspartate + ADP</text>
        <dbReference type="Rhea" id="RHEA:23776"/>
        <dbReference type="ChEBI" id="CHEBI:29991"/>
        <dbReference type="ChEBI" id="CHEBI:30616"/>
        <dbReference type="ChEBI" id="CHEBI:57535"/>
        <dbReference type="ChEBI" id="CHEBI:456216"/>
        <dbReference type="EC" id="2.7.2.4"/>
    </reaction>
</comment>
<dbReference type="Pfam" id="PF00696">
    <property type="entry name" value="AA_kinase"/>
    <property type="match status" value="1"/>
</dbReference>
<gene>
    <name evidence="16" type="ORF">KJ970_06925</name>
</gene>
<dbReference type="InterPro" id="IPR036393">
    <property type="entry name" value="AceGlu_kinase-like_sf"/>
</dbReference>
<evidence type="ECO:0000256" key="12">
    <source>
        <dbReference type="PIRSR" id="PIRSR000726-1"/>
    </source>
</evidence>
<dbReference type="InterPro" id="IPR005260">
    <property type="entry name" value="Asp_kin_monofn"/>
</dbReference>
<evidence type="ECO:0000256" key="8">
    <source>
        <dbReference type="ARBA" id="ARBA00022777"/>
    </source>
</evidence>
<dbReference type="Proteomes" id="UP000777784">
    <property type="component" value="Unassembled WGS sequence"/>
</dbReference>
<keyword evidence="10" id="KW-0457">Lysine biosynthesis</keyword>
<dbReference type="SUPFAM" id="SSF55021">
    <property type="entry name" value="ACT-like"/>
    <property type="match status" value="1"/>
</dbReference>
<dbReference type="PANTHER" id="PTHR21499:SF3">
    <property type="entry name" value="ASPARTOKINASE"/>
    <property type="match status" value="1"/>
</dbReference>
<evidence type="ECO:0000256" key="7">
    <source>
        <dbReference type="ARBA" id="ARBA00022741"/>
    </source>
</evidence>
<comment type="caution">
    <text evidence="16">The sequence shown here is derived from an EMBL/GenBank/DDBJ whole genome shotgun (WGS) entry which is preliminary data.</text>
</comment>